<dbReference type="SUPFAM" id="SSF54197">
    <property type="entry name" value="HIT-like"/>
    <property type="match status" value="1"/>
</dbReference>
<dbReference type="Pfam" id="PF01230">
    <property type="entry name" value="HIT"/>
    <property type="match status" value="1"/>
</dbReference>
<evidence type="ECO:0000259" key="4">
    <source>
        <dbReference type="PROSITE" id="PS51084"/>
    </source>
</evidence>
<dbReference type="RefSeq" id="WP_218027391.1">
    <property type="nucleotide sequence ID" value="NZ_BIFT01000001.1"/>
</dbReference>
<dbReference type="PROSITE" id="PS51084">
    <property type="entry name" value="HIT_2"/>
    <property type="match status" value="1"/>
</dbReference>
<comment type="caution">
    <text evidence="5">The sequence shown here is derived from an EMBL/GenBank/DDBJ whole genome shotgun (WGS) entry which is preliminary data.</text>
</comment>
<dbReference type="AlphaFoldDB" id="A0A402B000"/>
<evidence type="ECO:0000256" key="2">
    <source>
        <dbReference type="PIRSR" id="PIRSR601310-3"/>
    </source>
</evidence>
<dbReference type="InterPro" id="IPR036265">
    <property type="entry name" value="HIT-like_sf"/>
</dbReference>
<feature type="active site" description="Tele-AMP-histidine intermediate" evidence="1">
    <location>
        <position position="108"/>
    </location>
</feature>
<proteinExistence type="predicted"/>
<evidence type="ECO:0000313" key="6">
    <source>
        <dbReference type="Proteomes" id="UP000287171"/>
    </source>
</evidence>
<reference evidence="6" key="1">
    <citation type="submission" date="2018-12" db="EMBL/GenBank/DDBJ databases">
        <title>Tengunoibacter tsumagoiensis gen. nov., sp. nov., Dictyobacter kobayashii sp. nov., D. alpinus sp. nov., and D. joshuensis sp. nov. and description of Dictyobacteraceae fam. nov. within the order Ktedonobacterales isolated from Tengu-no-mugimeshi.</title>
        <authorList>
            <person name="Wang C.M."/>
            <person name="Zheng Y."/>
            <person name="Sakai Y."/>
            <person name="Toyoda A."/>
            <person name="Minakuchi Y."/>
            <person name="Abe K."/>
            <person name="Yokota A."/>
            <person name="Yabe S."/>
        </authorList>
    </citation>
    <scope>NUCLEOTIDE SEQUENCE [LARGE SCALE GENOMIC DNA]</scope>
    <source>
        <strain evidence="6">Uno16</strain>
    </source>
</reference>
<feature type="short sequence motif" description="Histidine triad motif" evidence="2 3">
    <location>
        <begin position="106"/>
        <end position="110"/>
    </location>
</feature>
<feature type="domain" description="HIT" evidence="4">
    <location>
        <begin position="17"/>
        <end position="122"/>
    </location>
</feature>
<dbReference type="Proteomes" id="UP000287171">
    <property type="component" value="Unassembled WGS sequence"/>
</dbReference>
<organism evidence="5 6">
    <name type="scientific">Dictyobacter alpinus</name>
    <dbReference type="NCBI Taxonomy" id="2014873"/>
    <lineage>
        <taxon>Bacteria</taxon>
        <taxon>Bacillati</taxon>
        <taxon>Chloroflexota</taxon>
        <taxon>Ktedonobacteria</taxon>
        <taxon>Ktedonobacterales</taxon>
        <taxon>Dictyobacteraceae</taxon>
        <taxon>Dictyobacter</taxon>
    </lineage>
</organism>
<gene>
    <name evidence="5" type="ORF">KDA_01570</name>
</gene>
<dbReference type="PANTHER" id="PTHR46648">
    <property type="entry name" value="HIT FAMILY PROTEIN 1"/>
    <property type="match status" value="1"/>
</dbReference>
<dbReference type="EMBL" id="BIFT01000001">
    <property type="protein sequence ID" value="GCE24673.1"/>
    <property type="molecule type" value="Genomic_DNA"/>
</dbReference>
<dbReference type="PANTHER" id="PTHR46648:SF1">
    <property type="entry name" value="ADENOSINE 5'-MONOPHOSPHORAMIDASE HNT1"/>
    <property type="match status" value="1"/>
</dbReference>
<dbReference type="InterPro" id="IPR011146">
    <property type="entry name" value="HIT-like"/>
</dbReference>
<accession>A0A402B000</accession>
<evidence type="ECO:0000313" key="5">
    <source>
        <dbReference type="EMBL" id="GCE24673.1"/>
    </source>
</evidence>
<evidence type="ECO:0000256" key="1">
    <source>
        <dbReference type="PIRSR" id="PIRSR601310-1"/>
    </source>
</evidence>
<dbReference type="GO" id="GO:0003824">
    <property type="term" value="F:catalytic activity"/>
    <property type="evidence" value="ECO:0007669"/>
    <property type="project" value="InterPro"/>
</dbReference>
<protein>
    <recommendedName>
        <fullName evidence="4">HIT domain-containing protein</fullName>
    </recommendedName>
</protein>
<dbReference type="Gene3D" id="3.30.428.10">
    <property type="entry name" value="HIT-like"/>
    <property type="match status" value="1"/>
</dbReference>
<keyword evidence="6" id="KW-1185">Reference proteome</keyword>
<name>A0A402B000_9CHLR</name>
<dbReference type="GO" id="GO:0009117">
    <property type="term" value="P:nucleotide metabolic process"/>
    <property type="evidence" value="ECO:0007669"/>
    <property type="project" value="TreeGrafter"/>
</dbReference>
<dbReference type="InterPro" id="IPR001310">
    <property type="entry name" value="Histidine_triad_HIT"/>
</dbReference>
<sequence>MQDESSVSIKTMEKFNSECPFCQVNAIAQLVMKQTPNFRLVADHAPLIEGHLLIIPKQHYTCYGDVPAALDDELFEIKQEVERFFKLTYVNPVYWEHGIFHQTVFHAHLHCFPIGPLTYANKQPGRGQLVDRQEKIRDWHQEKGEYFYLGDSQHGWIFPPEADDYNFIVKNELGPMVTAHSTYKQWRLSQERQIEGKPLIASVMHKWQEFQQNR</sequence>
<evidence type="ECO:0000256" key="3">
    <source>
        <dbReference type="PROSITE-ProRule" id="PRU00464"/>
    </source>
</evidence>